<reference evidence="1" key="1">
    <citation type="journal article" date="2015" name="Nature">
        <title>Complex archaea that bridge the gap between prokaryotes and eukaryotes.</title>
        <authorList>
            <person name="Spang A."/>
            <person name="Saw J.H."/>
            <person name="Jorgensen S.L."/>
            <person name="Zaremba-Niedzwiedzka K."/>
            <person name="Martijn J."/>
            <person name="Lind A.E."/>
            <person name="van Eijk R."/>
            <person name="Schleper C."/>
            <person name="Guy L."/>
            <person name="Ettema T.J."/>
        </authorList>
    </citation>
    <scope>NUCLEOTIDE SEQUENCE</scope>
</reference>
<proteinExistence type="predicted"/>
<organism evidence="1">
    <name type="scientific">marine sediment metagenome</name>
    <dbReference type="NCBI Taxonomy" id="412755"/>
    <lineage>
        <taxon>unclassified sequences</taxon>
        <taxon>metagenomes</taxon>
        <taxon>ecological metagenomes</taxon>
    </lineage>
</organism>
<evidence type="ECO:0000313" key="1">
    <source>
        <dbReference type="EMBL" id="KKL77929.1"/>
    </source>
</evidence>
<protein>
    <submittedName>
        <fullName evidence="1">Uncharacterized protein</fullName>
    </submittedName>
</protein>
<name>A0A0F9EV56_9ZZZZ</name>
<feature type="non-terminal residue" evidence="1">
    <location>
        <position position="1"/>
    </location>
</feature>
<accession>A0A0F9EV56</accession>
<gene>
    <name evidence="1" type="ORF">LCGC14_2029990</name>
</gene>
<comment type="caution">
    <text evidence="1">The sequence shown here is derived from an EMBL/GenBank/DDBJ whole genome shotgun (WGS) entry which is preliminary data.</text>
</comment>
<sequence length="385" mass="43054">IQSVTGEILGGVQLGPENQAELTHTFRKLSLEYEVQGNVAQAAMVVDRGRASVLRTTRTYEDMITEAETPADRIRLAREFEGVMARAVQDGYYKDEEATNSLLTVLDRATLRRAELIAFGDPEAILRSDDLEEDYGIRPHQQDDIIGKALTALKNRDNRIDRDLAAKKQELESDLLVAGVKGELTPKMIREASPFVSREAAMWATRQLTDPTAVPLDPILLRDARAGVLDGTVSAAQAKQLLYDDSLPGKEGVALYRQALQTQDAGFQRAKQLLYGAAGLRDIMTMMDETDKQLKALILERLAKARTKGEDPDEVAKTYLPVIKALRDGDFKSERGMIEEKLSSHPFPDVRSMPRGPEKLRLMVLWNRLNKLQQEEERLGTAIRK</sequence>
<dbReference type="EMBL" id="LAZR01023610">
    <property type="protein sequence ID" value="KKL77929.1"/>
    <property type="molecule type" value="Genomic_DNA"/>
</dbReference>
<dbReference type="AlphaFoldDB" id="A0A0F9EV56"/>